<comment type="function">
    <text evidence="7">Component of the Mediator complex, a coactivator involved in the regulated transcription of nearly all RNA polymerase II-dependent genes. Mediator functions as a bridge to convey information from gene-specific regulatory proteins to the basal RNA polymerase II transcription machinery. Mediator is recruited to promoters by direct interactions with regulatory proteins and serves as a scaffold for the assembly of a functional preinitiation complex with RNA polymerase II and the general transcription factors.</text>
</comment>
<feature type="region of interest" description="Disordered" evidence="8">
    <location>
        <begin position="989"/>
        <end position="1014"/>
    </location>
</feature>
<dbReference type="VEuPathDB" id="FungiDB:H310_10102"/>
<dbReference type="InterPro" id="IPR055122">
    <property type="entry name" value="Med14_N"/>
</dbReference>
<evidence type="ECO:0000256" key="7">
    <source>
        <dbReference type="RuleBase" id="RU365082"/>
    </source>
</evidence>
<evidence type="ECO:0000256" key="2">
    <source>
        <dbReference type="ARBA" id="ARBA00007813"/>
    </source>
</evidence>
<evidence type="ECO:0000256" key="3">
    <source>
        <dbReference type="ARBA" id="ARBA00023015"/>
    </source>
</evidence>
<evidence type="ECO:0000256" key="8">
    <source>
        <dbReference type="SAM" id="MobiDB-lite"/>
    </source>
</evidence>
<dbReference type="GO" id="GO:0070847">
    <property type="term" value="C:core mediator complex"/>
    <property type="evidence" value="ECO:0007669"/>
    <property type="project" value="TreeGrafter"/>
</dbReference>
<reference evidence="10" key="1">
    <citation type="submission" date="2013-12" db="EMBL/GenBank/DDBJ databases">
        <title>The Genome Sequence of Aphanomyces invadans NJM9701.</title>
        <authorList>
            <consortium name="The Broad Institute Genomics Platform"/>
            <person name="Russ C."/>
            <person name="Tyler B."/>
            <person name="van West P."/>
            <person name="Dieguez-Uribeondo J."/>
            <person name="Young S.K."/>
            <person name="Zeng Q."/>
            <person name="Gargeya S."/>
            <person name="Fitzgerald M."/>
            <person name="Abouelleil A."/>
            <person name="Alvarado L."/>
            <person name="Chapman S.B."/>
            <person name="Gainer-Dewar J."/>
            <person name="Goldberg J."/>
            <person name="Griggs A."/>
            <person name="Gujja S."/>
            <person name="Hansen M."/>
            <person name="Howarth C."/>
            <person name="Imamovic A."/>
            <person name="Ireland A."/>
            <person name="Larimer J."/>
            <person name="McCowan C."/>
            <person name="Murphy C."/>
            <person name="Pearson M."/>
            <person name="Poon T.W."/>
            <person name="Priest M."/>
            <person name="Roberts A."/>
            <person name="Saif S."/>
            <person name="Shea T."/>
            <person name="Sykes S."/>
            <person name="Wortman J."/>
            <person name="Nusbaum C."/>
            <person name="Birren B."/>
        </authorList>
    </citation>
    <scope>NUCLEOTIDE SEQUENCE [LARGE SCALE GENOMIC DNA]</scope>
    <source>
        <strain evidence="10">NJM9701</strain>
    </source>
</reference>
<comment type="subunit">
    <text evidence="7">Component of the Mediator complex.</text>
</comment>
<dbReference type="STRING" id="157072.A0A024TRN2"/>
<dbReference type="PANTHER" id="PTHR12809:SF2">
    <property type="entry name" value="MEDIATOR OF RNA POLYMERASE II TRANSCRIPTION SUBUNIT 14"/>
    <property type="match status" value="1"/>
</dbReference>
<keyword evidence="3 7" id="KW-0805">Transcription regulation</keyword>
<dbReference type="AlphaFoldDB" id="A0A024TRN2"/>
<feature type="compositionally biased region" description="Gly residues" evidence="8">
    <location>
        <begin position="999"/>
        <end position="1014"/>
    </location>
</feature>
<dbReference type="GO" id="GO:0016592">
    <property type="term" value="C:mediator complex"/>
    <property type="evidence" value="ECO:0007669"/>
    <property type="project" value="UniProtKB-UniRule"/>
</dbReference>
<name>A0A024TRN2_9STRA</name>
<dbReference type="OrthoDB" id="205099at2759"/>
<dbReference type="RefSeq" id="XP_008874583.1">
    <property type="nucleotide sequence ID" value="XM_008876361.1"/>
</dbReference>
<evidence type="ECO:0000256" key="1">
    <source>
        <dbReference type="ARBA" id="ARBA00004123"/>
    </source>
</evidence>
<evidence type="ECO:0000313" key="10">
    <source>
        <dbReference type="EMBL" id="ETV96805.1"/>
    </source>
</evidence>
<dbReference type="GO" id="GO:0006357">
    <property type="term" value="P:regulation of transcription by RNA polymerase II"/>
    <property type="evidence" value="ECO:0007669"/>
    <property type="project" value="InterPro"/>
</dbReference>
<gene>
    <name evidence="10" type="ORF">H310_10102</name>
</gene>
<dbReference type="PANTHER" id="PTHR12809">
    <property type="entry name" value="MEDIATOR COMPLEX SUBUNIT"/>
    <property type="match status" value="1"/>
</dbReference>
<keyword evidence="6 7" id="KW-0539">Nucleus</keyword>
<dbReference type="GO" id="GO:0003712">
    <property type="term" value="F:transcription coregulator activity"/>
    <property type="evidence" value="ECO:0007669"/>
    <property type="project" value="UniProtKB-UniRule"/>
</dbReference>
<proteinExistence type="inferred from homology"/>
<evidence type="ECO:0000256" key="5">
    <source>
        <dbReference type="ARBA" id="ARBA00023163"/>
    </source>
</evidence>
<feature type="domain" description="Mediator complex subunit MED14 N-terminal" evidence="9">
    <location>
        <begin position="9"/>
        <end position="196"/>
    </location>
</feature>
<dbReference type="Pfam" id="PF08638">
    <property type="entry name" value="Med14"/>
    <property type="match status" value="1"/>
</dbReference>
<dbReference type="InterPro" id="IPR013947">
    <property type="entry name" value="Mediator_Med14"/>
</dbReference>
<accession>A0A024TRN2</accession>
<comment type="similarity">
    <text evidence="2 7">Belongs to the Mediator complex subunit 14 family.</text>
</comment>
<keyword evidence="5 7" id="KW-0804">Transcription</keyword>
<evidence type="ECO:0000259" key="9">
    <source>
        <dbReference type="Pfam" id="PF08638"/>
    </source>
</evidence>
<dbReference type="GeneID" id="20087152"/>
<sequence>MMETNAPQMDLRDVVSRCIERSYDSIRTLAAALPTMPSVTDRRTQTLAQLVDARIVFEKLLATTRWSVQTPIAEQCIEVHRHIKHFDDQFYETHDRLRHMHAALNELKVPHYDLNGAIDVLYGGSYSRLPRVIHHAMQPRRLPPIDEEHSIQEINDTIRFRMIEEIIPDQFTDITIADGCATTFVEGQFQFVFTVNGNEPDSLWRVLSVHTILTDRCARIKFCKGVGMNNLRVILANAPTAEHNDHLKNLVQKCVNNSSSPLVAACAVLLDFCSRMALQIVLAQGHGLAQRWPMVDFRPVADHALDILYWKGLVKAATAKRPASPSNADLDAAPLTSGAPPLMSTETLSVRLHSHAGKNPPRGGALFSIQLYPSPPPELLVLYPTLLEPLRVPTNLYKLSAEQVLLGALELHAASVLFCLERKLVLGATVPLHLMTGEAVSVVRSPRSFRISRMDSSGQAPLEVSFDVRSGRFVVLCLVGARSRLVDSAVNQLETVLNTQCKVQLPRASEASIFPSHVGSGGGGTTRMLALEFDDESVVHKALAFALREIVAFELTCFAASCANVEVQRHVQINWDKYINFRQQTGNSIDSLSLSPHALFFQIVRNKESSGYLVVEFDRLADMESDIAHEDDWVRSPAFSLLQLQTSTIPCAVQFFQRFPAFRKDAIPMPPTPPASITPPSATPPSKKRKLAVDVTLPFVSNLFLHVISLCHERIQLQHYVNFARRRRVKIKYAGQGGTALAGVTTGEQIVSFPFPDRIPITPLNIKAVHGHLRKCGGFEMCVQLVAAPFDFIIPSSGTPAPTSASSSTSHSATSSGNLIFRYPHVQKFQPDNPLETFMAELITRVKPMADFGVKLQRTLSAVGRYSSSSEGIRDHFYVERADPFGFVLACRTSNPKRCVAAGSTADNLITYRVTIEYSSNPNSRFVLSSSHQAEHPLLNFIQTAFNLHMDSAQLLEALERTTIPLGILSSAVSSQLISAKCYRHDNAQDKLPSSGGPASHGGGMGKKGGKGGKGMRLGYKVKLPGEEKGYYAEKSYGGDDKSFVPAELLLIPRSQNHIRLTYADRCGIDIYFLENEMVNLRSAPCGARVPCCSADGGITVTHAAFGDRLRSVVFPEMASL</sequence>
<keyword evidence="4 7" id="KW-0010">Activator</keyword>
<comment type="subcellular location">
    <subcellularLocation>
        <location evidence="1 7">Nucleus</location>
    </subcellularLocation>
</comment>
<evidence type="ECO:0000256" key="6">
    <source>
        <dbReference type="ARBA" id="ARBA00023242"/>
    </source>
</evidence>
<dbReference type="eggNOG" id="KOG1875">
    <property type="taxonomic scope" value="Eukaryota"/>
</dbReference>
<evidence type="ECO:0000256" key="4">
    <source>
        <dbReference type="ARBA" id="ARBA00023159"/>
    </source>
</evidence>
<protein>
    <recommendedName>
        <fullName evidence="7">Mediator of RNA polymerase II transcription subunit 14</fullName>
    </recommendedName>
    <alternativeName>
        <fullName evidence="7">Mediator complex subunit 14</fullName>
    </alternativeName>
</protein>
<organism evidence="10">
    <name type="scientific">Aphanomyces invadans</name>
    <dbReference type="NCBI Taxonomy" id="157072"/>
    <lineage>
        <taxon>Eukaryota</taxon>
        <taxon>Sar</taxon>
        <taxon>Stramenopiles</taxon>
        <taxon>Oomycota</taxon>
        <taxon>Saprolegniomycetes</taxon>
        <taxon>Saprolegniales</taxon>
        <taxon>Verrucalvaceae</taxon>
        <taxon>Aphanomyces</taxon>
    </lineage>
</organism>
<dbReference type="EMBL" id="KI913975">
    <property type="protein sequence ID" value="ETV96805.1"/>
    <property type="molecule type" value="Genomic_DNA"/>
</dbReference>